<keyword evidence="3" id="KW-1185">Reference proteome</keyword>
<name>A0A545T514_9GAMM</name>
<gene>
    <name evidence="2" type="ORF">FLL45_19035</name>
</gene>
<dbReference type="PROSITE" id="PS50943">
    <property type="entry name" value="HTH_CROC1"/>
    <property type="match status" value="1"/>
</dbReference>
<dbReference type="EMBL" id="VIKR01000005">
    <property type="protein sequence ID" value="TQV72314.1"/>
    <property type="molecule type" value="Genomic_DNA"/>
</dbReference>
<dbReference type="Gene3D" id="1.10.260.40">
    <property type="entry name" value="lambda repressor-like DNA-binding domains"/>
    <property type="match status" value="1"/>
</dbReference>
<reference evidence="2 3" key="1">
    <citation type="submission" date="2019-06" db="EMBL/GenBank/DDBJ databases">
        <title>Draft genome of Aliikangiella marina GYP-15.</title>
        <authorList>
            <person name="Wang G."/>
        </authorList>
    </citation>
    <scope>NUCLEOTIDE SEQUENCE [LARGE SCALE GENOMIC DNA]</scope>
    <source>
        <strain evidence="2 3">GYP-15</strain>
    </source>
</reference>
<feature type="domain" description="HTH cro/C1-type" evidence="1">
    <location>
        <begin position="11"/>
        <end position="64"/>
    </location>
</feature>
<dbReference type="RefSeq" id="WP_142943644.1">
    <property type="nucleotide sequence ID" value="NZ_VIKR01000005.1"/>
</dbReference>
<accession>A0A545T514</accession>
<organism evidence="2 3">
    <name type="scientific">Aliikangiella marina</name>
    <dbReference type="NCBI Taxonomy" id="1712262"/>
    <lineage>
        <taxon>Bacteria</taxon>
        <taxon>Pseudomonadati</taxon>
        <taxon>Pseudomonadota</taxon>
        <taxon>Gammaproteobacteria</taxon>
        <taxon>Oceanospirillales</taxon>
        <taxon>Pleioneaceae</taxon>
        <taxon>Aliikangiella</taxon>
    </lineage>
</organism>
<dbReference type="InterPro" id="IPR010982">
    <property type="entry name" value="Lambda_DNA-bd_dom_sf"/>
</dbReference>
<dbReference type="AlphaFoldDB" id="A0A545T514"/>
<sequence length="244" mass="28167">MAQTTLILQALKGCLKQKGITYAQVAKRLDLSEASVKRIFSEENISLQRLDQICAMMNMEITDLSKIAEKKQDEISELTEEQEAEFVKQPKLLFVAYMLLNEMDFDAIKAHYDISEHEGIQLLAHLDRIKFIDLLPGNRVKLLTSRNFRWRKHGAIEKLFNEQIRAEFFQSKFAKADDCMQFGGALVSRATILQMHTKIEKLIAEFNELAQQDASLPFSERIGCGIVGAMRPWEFSLFSQFRRR</sequence>
<dbReference type="Pfam" id="PF13443">
    <property type="entry name" value="HTH_26"/>
    <property type="match status" value="1"/>
</dbReference>
<dbReference type="GO" id="GO:0003677">
    <property type="term" value="F:DNA binding"/>
    <property type="evidence" value="ECO:0007669"/>
    <property type="project" value="InterPro"/>
</dbReference>
<protein>
    <submittedName>
        <fullName evidence="2">Helix-turn-helix transcriptional regulator</fullName>
    </submittedName>
</protein>
<evidence type="ECO:0000313" key="3">
    <source>
        <dbReference type="Proteomes" id="UP000317839"/>
    </source>
</evidence>
<dbReference type="Proteomes" id="UP000317839">
    <property type="component" value="Unassembled WGS sequence"/>
</dbReference>
<evidence type="ECO:0000313" key="2">
    <source>
        <dbReference type="EMBL" id="TQV72314.1"/>
    </source>
</evidence>
<dbReference type="OrthoDB" id="5298444at2"/>
<proteinExistence type="predicted"/>
<dbReference type="CDD" id="cd00093">
    <property type="entry name" value="HTH_XRE"/>
    <property type="match status" value="1"/>
</dbReference>
<dbReference type="InterPro" id="IPR001387">
    <property type="entry name" value="Cro/C1-type_HTH"/>
</dbReference>
<dbReference type="SMART" id="SM00530">
    <property type="entry name" value="HTH_XRE"/>
    <property type="match status" value="1"/>
</dbReference>
<dbReference type="SUPFAM" id="SSF47413">
    <property type="entry name" value="lambda repressor-like DNA-binding domains"/>
    <property type="match status" value="1"/>
</dbReference>
<comment type="caution">
    <text evidence="2">The sequence shown here is derived from an EMBL/GenBank/DDBJ whole genome shotgun (WGS) entry which is preliminary data.</text>
</comment>
<evidence type="ECO:0000259" key="1">
    <source>
        <dbReference type="PROSITE" id="PS50943"/>
    </source>
</evidence>